<evidence type="ECO:0000313" key="1">
    <source>
        <dbReference type="EMBL" id="KAF2745725.1"/>
    </source>
</evidence>
<dbReference type="EMBL" id="MU006581">
    <property type="protein sequence ID" value="KAF2745725.1"/>
    <property type="molecule type" value="Genomic_DNA"/>
</dbReference>
<name>A0A6A6V5G0_9PLEO</name>
<protein>
    <submittedName>
        <fullName evidence="1">Uncharacterized protein</fullName>
    </submittedName>
</protein>
<gene>
    <name evidence="1" type="ORF">M011DRAFT_132915</name>
</gene>
<proteinExistence type="predicted"/>
<evidence type="ECO:0000313" key="2">
    <source>
        <dbReference type="Proteomes" id="UP000799440"/>
    </source>
</evidence>
<reference evidence="1" key="1">
    <citation type="journal article" date="2020" name="Stud. Mycol.">
        <title>101 Dothideomycetes genomes: a test case for predicting lifestyles and emergence of pathogens.</title>
        <authorList>
            <person name="Haridas S."/>
            <person name="Albert R."/>
            <person name="Binder M."/>
            <person name="Bloem J."/>
            <person name="Labutti K."/>
            <person name="Salamov A."/>
            <person name="Andreopoulos B."/>
            <person name="Baker S."/>
            <person name="Barry K."/>
            <person name="Bills G."/>
            <person name="Bluhm B."/>
            <person name="Cannon C."/>
            <person name="Castanera R."/>
            <person name="Culley D."/>
            <person name="Daum C."/>
            <person name="Ezra D."/>
            <person name="Gonzalez J."/>
            <person name="Henrissat B."/>
            <person name="Kuo A."/>
            <person name="Liang C."/>
            <person name="Lipzen A."/>
            <person name="Lutzoni F."/>
            <person name="Magnuson J."/>
            <person name="Mondo S."/>
            <person name="Nolan M."/>
            <person name="Ohm R."/>
            <person name="Pangilinan J."/>
            <person name="Park H.-J."/>
            <person name="Ramirez L."/>
            <person name="Alfaro M."/>
            <person name="Sun H."/>
            <person name="Tritt A."/>
            <person name="Yoshinaga Y."/>
            <person name="Zwiers L.-H."/>
            <person name="Turgeon B."/>
            <person name="Goodwin S."/>
            <person name="Spatafora J."/>
            <person name="Crous P."/>
            <person name="Grigoriev I."/>
        </authorList>
    </citation>
    <scope>NUCLEOTIDE SEQUENCE</scope>
    <source>
        <strain evidence="1">CBS 119925</strain>
    </source>
</reference>
<accession>A0A6A6V5G0</accession>
<dbReference type="AlphaFoldDB" id="A0A6A6V5G0"/>
<organism evidence="1 2">
    <name type="scientific">Sporormia fimetaria CBS 119925</name>
    <dbReference type="NCBI Taxonomy" id="1340428"/>
    <lineage>
        <taxon>Eukaryota</taxon>
        <taxon>Fungi</taxon>
        <taxon>Dikarya</taxon>
        <taxon>Ascomycota</taxon>
        <taxon>Pezizomycotina</taxon>
        <taxon>Dothideomycetes</taxon>
        <taxon>Pleosporomycetidae</taxon>
        <taxon>Pleosporales</taxon>
        <taxon>Sporormiaceae</taxon>
        <taxon>Sporormia</taxon>
    </lineage>
</organism>
<dbReference type="Proteomes" id="UP000799440">
    <property type="component" value="Unassembled WGS sequence"/>
</dbReference>
<keyword evidence="2" id="KW-1185">Reference proteome</keyword>
<sequence length="143" mass="15917">MLCRRLGETTSFWAQVRHGQLSIPRSHPPPSPLPPQCPPITPCLYPSTNQILSPAQPHPQHSSLLLAPQLVPQQGRKEHNMRHLPYPRAFPSRPPGGFSPFPHPAPTILQHQNQVPQALWGQESTPFAANCWNGEYWPPDGGV</sequence>